<dbReference type="AlphaFoldDB" id="A0A3M7EV94"/>
<accession>A0A3M7EV94</accession>
<feature type="transmembrane region" description="Helical" evidence="6">
    <location>
        <begin position="217"/>
        <end position="242"/>
    </location>
</feature>
<evidence type="ECO:0008006" key="10">
    <source>
        <dbReference type="Google" id="ProtNLM"/>
    </source>
</evidence>
<evidence type="ECO:0000313" key="8">
    <source>
        <dbReference type="EMBL" id="RMY80432.1"/>
    </source>
</evidence>
<evidence type="ECO:0000313" key="9">
    <source>
        <dbReference type="Proteomes" id="UP000281468"/>
    </source>
</evidence>
<keyword evidence="7" id="KW-0732">Signal</keyword>
<dbReference type="InterPro" id="IPR051694">
    <property type="entry name" value="Immunoregulatory_rcpt-like"/>
</dbReference>
<feature type="chain" id="PRO_5018280461" description="Mid2 domain-containing protein" evidence="7">
    <location>
        <begin position="29"/>
        <end position="368"/>
    </location>
</feature>
<evidence type="ECO:0000256" key="5">
    <source>
        <dbReference type="SAM" id="MobiDB-lite"/>
    </source>
</evidence>
<feature type="signal peptide" evidence="7">
    <location>
        <begin position="1"/>
        <end position="28"/>
    </location>
</feature>
<feature type="compositionally biased region" description="Basic residues" evidence="5">
    <location>
        <begin position="248"/>
        <end position="260"/>
    </location>
</feature>
<keyword evidence="4 6" id="KW-0472">Membrane</keyword>
<reference evidence="8 9" key="1">
    <citation type="journal article" date="2018" name="BMC Genomics">
        <title>Genomic evidence for intraspecific hybridization in a clonal and extremely halotolerant yeast.</title>
        <authorList>
            <person name="Gostincar C."/>
            <person name="Stajich J.E."/>
            <person name="Zupancic J."/>
            <person name="Zalar P."/>
            <person name="Gunde-Cimerman N."/>
        </authorList>
    </citation>
    <scope>NUCLEOTIDE SEQUENCE [LARGE SCALE GENOMIC DNA]</scope>
    <source>
        <strain evidence="8 9">EXF-171</strain>
    </source>
</reference>
<feature type="region of interest" description="Disordered" evidence="5">
    <location>
        <begin position="321"/>
        <end position="368"/>
    </location>
</feature>
<dbReference type="EMBL" id="QWIQ01000637">
    <property type="protein sequence ID" value="RMY80432.1"/>
    <property type="molecule type" value="Genomic_DNA"/>
</dbReference>
<feature type="compositionally biased region" description="Low complexity" evidence="5">
    <location>
        <begin position="153"/>
        <end position="191"/>
    </location>
</feature>
<sequence length="368" mass="39108">MVLGHEMGRALLGLPIPLLCYLLDAATAQSLEFVNPAPNALTALGGDLSYELGEQVEVRWTSDFEATNVDVYQGEDGAYALESLGRMDKTIECVPPVQVADKKRRKSPSIKYESHMDGFGDISLPFHFQLSNGAGSTQASSLDFYVRQDASASSSTSTSSSTPTSSSDSQATTSSASTTSSTTSSSTGSSTNNPVSGAAADQNSSNNGSGSNEDLKLGLGIGLGVGIPLLLALLACLVFCCLRRRKRQRASTLPRGRKPQHIRDTSMATGGSDMMQQTESQEPMFHPPPPAWMSYRSSQGRSSGGGASTTSSYFEPFEFEREGSQDFETSSVVSEATHRGDTATSSRLGTVHEGRPVTPNWPLPRHEA</sequence>
<dbReference type="Proteomes" id="UP000281468">
    <property type="component" value="Unassembled WGS sequence"/>
</dbReference>
<evidence type="ECO:0000256" key="2">
    <source>
        <dbReference type="ARBA" id="ARBA00022692"/>
    </source>
</evidence>
<gene>
    <name evidence="8" type="ORF">D0862_12742</name>
</gene>
<organism evidence="8 9">
    <name type="scientific">Hortaea werneckii</name>
    <name type="common">Black yeast</name>
    <name type="synonym">Cladosporium werneckii</name>
    <dbReference type="NCBI Taxonomy" id="91943"/>
    <lineage>
        <taxon>Eukaryota</taxon>
        <taxon>Fungi</taxon>
        <taxon>Dikarya</taxon>
        <taxon>Ascomycota</taxon>
        <taxon>Pezizomycotina</taxon>
        <taxon>Dothideomycetes</taxon>
        <taxon>Dothideomycetidae</taxon>
        <taxon>Mycosphaerellales</taxon>
        <taxon>Teratosphaeriaceae</taxon>
        <taxon>Hortaea</taxon>
    </lineage>
</organism>
<comment type="subcellular location">
    <subcellularLocation>
        <location evidence="1">Membrane</location>
        <topology evidence="1">Single-pass membrane protein</topology>
    </subcellularLocation>
</comment>
<keyword evidence="2 6" id="KW-0812">Transmembrane</keyword>
<protein>
    <recommendedName>
        <fullName evidence="10">Mid2 domain-containing protein</fullName>
    </recommendedName>
</protein>
<evidence type="ECO:0000256" key="3">
    <source>
        <dbReference type="ARBA" id="ARBA00022989"/>
    </source>
</evidence>
<dbReference type="PANTHER" id="PTHR15549:SF26">
    <property type="entry name" value="AXIAL BUDDING PATTERN PROTEIN 2-RELATED"/>
    <property type="match status" value="1"/>
</dbReference>
<dbReference type="PANTHER" id="PTHR15549">
    <property type="entry name" value="PAIRED IMMUNOGLOBULIN-LIKE TYPE 2 RECEPTOR"/>
    <property type="match status" value="1"/>
</dbReference>
<comment type="caution">
    <text evidence="8">The sequence shown here is derived from an EMBL/GenBank/DDBJ whole genome shotgun (WGS) entry which is preliminary data.</text>
</comment>
<dbReference type="GO" id="GO:0071944">
    <property type="term" value="C:cell periphery"/>
    <property type="evidence" value="ECO:0007669"/>
    <property type="project" value="UniProtKB-ARBA"/>
</dbReference>
<evidence type="ECO:0000256" key="1">
    <source>
        <dbReference type="ARBA" id="ARBA00004167"/>
    </source>
</evidence>
<name>A0A3M7EV94_HORWE</name>
<feature type="region of interest" description="Disordered" evidence="5">
    <location>
        <begin position="248"/>
        <end position="273"/>
    </location>
</feature>
<evidence type="ECO:0000256" key="6">
    <source>
        <dbReference type="SAM" id="Phobius"/>
    </source>
</evidence>
<evidence type="ECO:0000256" key="4">
    <source>
        <dbReference type="ARBA" id="ARBA00023136"/>
    </source>
</evidence>
<keyword evidence="3 6" id="KW-1133">Transmembrane helix</keyword>
<dbReference type="GO" id="GO:0016020">
    <property type="term" value="C:membrane"/>
    <property type="evidence" value="ECO:0007669"/>
    <property type="project" value="UniProtKB-SubCell"/>
</dbReference>
<evidence type="ECO:0000256" key="7">
    <source>
        <dbReference type="SAM" id="SignalP"/>
    </source>
</evidence>
<proteinExistence type="predicted"/>
<feature type="region of interest" description="Disordered" evidence="5">
    <location>
        <begin position="153"/>
        <end position="211"/>
    </location>
</feature>